<dbReference type="AlphaFoldDB" id="A0AAE0E834"/>
<dbReference type="PANTHER" id="PTHR47931:SF1">
    <property type="entry name" value="PPR CONTAINING PLANT-LIKE PROTEIN"/>
    <property type="match status" value="1"/>
</dbReference>
<dbReference type="PROSITE" id="PS51375">
    <property type="entry name" value="PPR"/>
    <property type="match status" value="1"/>
</dbReference>
<dbReference type="Proteomes" id="UP001281410">
    <property type="component" value="Unassembled WGS sequence"/>
</dbReference>
<reference evidence="3" key="1">
    <citation type="journal article" date="2023" name="Plant J.">
        <title>Genome sequences and population genomics provide insights into the demographic history, inbreeding, and mutation load of two 'living fossil' tree species of Dipteronia.</title>
        <authorList>
            <person name="Feng Y."/>
            <person name="Comes H.P."/>
            <person name="Chen J."/>
            <person name="Zhu S."/>
            <person name="Lu R."/>
            <person name="Zhang X."/>
            <person name="Li P."/>
            <person name="Qiu J."/>
            <person name="Olsen K.M."/>
            <person name="Qiu Y."/>
        </authorList>
    </citation>
    <scope>NUCLEOTIDE SEQUENCE</scope>
    <source>
        <strain evidence="3">NBL</strain>
    </source>
</reference>
<gene>
    <name evidence="3" type="ORF">Dsin_017639</name>
</gene>
<dbReference type="InterPro" id="IPR002885">
    <property type="entry name" value="PPR_rpt"/>
</dbReference>
<organism evidence="3 4">
    <name type="scientific">Dipteronia sinensis</name>
    <dbReference type="NCBI Taxonomy" id="43782"/>
    <lineage>
        <taxon>Eukaryota</taxon>
        <taxon>Viridiplantae</taxon>
        <taxon>Streptophyta</taxon>
        <taxon>Embryophyta</taxon>
        <taxon>Tracheophyta</taxon>
        <taxon>Spermatophyta</taxon>
        <taxon>Magnoliopsida</taxon>
        <taxon>eudicotyledons</taxon>
        <taxon>Gunneridae</taxon>
        <taxon>Pentapetalae</taxon>
        <taxon>rosids</taxon>
        <taxon>malvids</taxon>
        <taxon>Sapindales</taxon>
        <taxon>Sapindaceae</taxon>
        <taxon>Hippocastanoideae</taxon>
        <taxon>Acereae</taxon>
        <taxon>Dipteronia</taxon>
    </lineage>
</organism>
<dbReference type="PANTHER" id="PTHR47931">
    <property type="entry name" value="OS01G0228400 PROTEIN"/>
    <property type="match status" value="1"/>
</dbReference>
<name>A0AAE0E834_9ROSI</name>
<evidence type="ECO:0000313" key="4">
    <source>
        <dbReference type="Proteomes" id="UP001281410"/>
    </source>
</evidence>
<evidence type="ECO:0000256" key="2">
    <source>
        <dbReference type="PROSITE-ProRule" id="PRU00708"/>
    </source>
</evidence>
<evidence type="ECO:0008006" key="5">
    <source>
        <dbReference type="Google" id="ProtNLM"/>
    </source>
</evidence>
<proteinExistence type="predicted"/>
<dbReference type="Gene3D" id="1.25.40.10">
    <property type="entry name" value="Tetratricopeptide repeat domain"/>
    <property type="match status" value="1"/>
</dbReference>
<keyword evidence="1" id="KW-0677">Repeat</keyword>
<accession>A0AAE0E834</accession>
<sequence>MCEYGISPNLKTFETLMWGYSEAKHPWKAEEILQIMKAFEVQPEKSTYMLLAEAWSATGLTKEANRILGSIKSKERIPKIETEEEIKLESLEKLYHKQATSASYSNILRIPGIVTPDQKGSQGALKKGRIVLRDTDSSLECSWLTTTSMYLSHTCKSGARFPTICQKQSQGQLGMYGHLAQSCTVVFLN</sequence>
<dbReference type="EMBL" id="JANJYJ010000005">
    <property type="protein sequence ID" value="KAK3212933.1"/>
    <property type="molecule type" value="Genomic_DNA"/>
</dbReference>
<feature type="repeat" description="PPR" evidence="2">
    <location>
        <begin position="9"/>
        <end position="43"/>
    </location>
</feature>
<protein>
    <recommendedName>
        <fullName evidence="5">Pentatricopeptide repeat-containing protein</fullName>
    </recommendedName>
</protein>
<evidence type="ECO:0000256" key="1">
    <source>
        <dbReference type="ARBA" id="ARBA00022737"/>
    </source>
</evidence>
<keyword evidence="4" id="KW-1185">Reference proteome</keyword>
<evidence type="ECO:0000313" key="3">
    <source>
        <dbReference type="EMBL" id="KAK3212933.1"/>
    </source>
</evidence>
<dbReference type="InterPro" id="IPR011990">
    <property type="entry name" value="TPR-like_helical_dom_sf"/>
</dbReference>
<comment type="caution">
    <text evidence="3">The sequence shown here is derived from an EMBL/GenBank/DDBJ whole genome shotgun (WGS) entry which is preliminary data.</text>
</comment>